<dbReference type="InterPro" id="IPR001270">
    <property type="entry name" value="ClpA/B"/>
</dbReference>
<dbReference type="InterPro" id="IPR012763">
    <property type="entry name" value="DNA_pol_III_sug/sutau_N"/>
</dbReference>
<dbReference type="Pfam" id="PF22608">
    <property type="entry name" value="DNAX_ATPase_lid"/>
    <property type="match status" value="1"/>
</dbReference>
<dbReference type="InterPro" id="IPR003593">
    <property type="entry name" value="AAA+_ATPase"/>
</dbReference>
<dbReference type="SMART" id="SM00382">
    <property type="entry name" value="AAA"/>
    <property type="match status" value="1"/>
</dbReference>
<dbReference type="NCBIfam" id="TIGR02397">
    <property type="entry name" value="dnaX_nterm"/>
    <property type="match status" value="1"/>
</dbReference>
<dbReference type="InterPro" id="IPR045085">
    <property type="entry name" value="HLD_clamp_pol_III_gamma_tau"/>
</dbReference>
<comment type="similarity">
    <text evidence="1">Belongs to the DnaX/STICHEL family.</text>
</comment>
<proteinExistence type="inferred from homology"/>
<keyword evidence="6" id="KW-0479">Metal-binding</keyword>
<keyword evidence="15" id="KW-1185">Reference proteome</keyword>
<dbReference type="PANTHER" id="PTHR11669">
    <property type="entry name" value="REPLICATION FACTOR C / DNA POLYMERASE III GAMMA-TAU SUBUNIT"/>
    <property type="match status" value="1"/>
</dbReference>
<dbReference type="Gene3D" id="3.40.50.300">
    <property type="entry name" value="P-loop containing nucleotide triphosphate hydrolases"/>
    <property type="match status" value="1"/>
</dbReference>
<evidence type="ECO:0000259" key="13">
    <source>
        <dbReference type="SMART" id="SM00382"/>
    </source>
</evidence>
<dbReference type="Proteomes" id="UP000622405">
    <property type="component" value="Unassembled WGS sequence"/>
</dbReference>
<feature type="domain" description="AAA+ ATPase" evidence="13">
    <location>
        <begin position="37"/>
        <end position="182"/>
    </location>
</feature>
<evidence type="ECO:0000256" key="12">
    <source>
        <dbReference type="SAM" id="MobiDB-lite"/>
    </source>
</evidence>
<dbReference type="CDD" id="cd00009">
    <property type="entry name" value="AAA"/>
    <property type="match status" value="1"/>
</dbReference>
<evidence type="ECO:0000256" key="8">
    <source>
        <dbReference type="ARBA" id="ARBA00022833"/>
    </source>
</evidence>
<protein>
    <recommendedName>
        <fullName evidence="2">DNA-directed DNA polymerase</fullName>
        <ecNumber evidence="2">2.7.7.7</ecNumber>
    </recommendedName>
</protein>
<dbReference type="PANTHER" id="PTHR11669:SF0">
    <property type="entry name" value="PROTEIN STICHEL-LIKE 2"/>
    <property type="match status" value="1"/>
</dbReference>
<dbReference type="PRINTS" id="PR00300">
    <property type="entry name" value="CLPPROTEASEA"/>
</dbReference>
<comment type="caution">
    <text evidence="14">The sequence shown here is derived from an EMBL/GenBank/DDBJ whole genome shotgun (WGS) entry which is preliminary data.</text>
</comment>
<sequence length="585" mass="65799">MSYLALYRKYRPQTFDEVVGQESITRILKNQIKYNRIGHAYLFSGIRGTGKTSLAKIFAKAINCPNGIDGNPCNQCDVCLKIDRPGIMDIIEIDGASNRGVDEIREIRERIKYPPTVGKYKVYIIDEVHMLTKEAFNALLKTLEEPPEHAVFILATTEPNKCPVTILSRCQRYEIRPIPKALIIEQMKKICQDLQVSMSEESYDFIATRGENSMRDSLSLLDQIIDLQDEAGSVAFSDLLAFTGMADKQSICDLVKRIIAHDSTGVLTCLRELVSKGKDNILLMDQVIEFLRGILITKTAKETAKEILLCTIEDFAAYEELSKQLTFEQLYQMISQLIDEKNKLKYSSLQGIIVEMALLKLCLGDQITGSTQRVEAVSPKKELKPLPLASSQSRPAIESVLSETLSQTQNQPSDNSLFETGSEAQEEERFAPGAETFEVIPERSDRVDPSGQESIVNQPLADKKVKTGSGRHDGMRFFKILCEEIGKTNSGQAMFLKRGEPELEGEAHLSIVYSVENKNFYQFVNKPELIKGFETALLQKTGKPLTVAIKLEEENFNELDLVEKTMRIVNDEAVKVIKTEDQLEN</sequence>
<dbReference type="EMBL" id="WJBE01000004">
    <property type="protein sequence ID" value="MBC3899180.1"/>
    <property type="molecule type" value="Genomic_DNA"/>
</dbReference>
<dbReference type="InterPro" id="IPR050238">
    <property type="entry name" value="DNA_Rep/Repair_Clamp_Loader"/>
</dbReference>
<evidence type="ECO:0000256" key="6">
    <source>
        <dbReference type="ARBA" id="ARBA00022723"/>
    </source>
</evidence>
<gene>
    <name evidence="14" type="primary">dnaX</name>
    <name evidence="14" type="ORF">GH811_06060</name>
</gene>
<accession>A0ABR6YVF0</accession>
<keyword evidence="8" id="KW-0862">Zinc</keyword>
<evidence type="ECO:0000256" key="1">
    <source>
        <dbReference type="ARBA" id="ARBA00006360"/>
    </source>
</evidence>
<dbReference type="Pfam" id="PF13177">
    <property type="entry name" value="DNA_pol3_delta2"/>
    <property type="match status" value="1"/>
</dbReference>
<dbReference type="InterPro" id="IPR022754">
    <property type="entry name" value="DNA_pol_III_gamma-3"/>
</dbReference>
<feature type="region of interest" description="Disordered" evidence="12">
    <location>
        <begin position="401"/>
        <end position="422"/>
    </location>
</feature>
<dbReference type="GO" id="GO:0003887">
    <property type="term" value="F:DNA-directed DNA polymerase activity"/>
    <property type="evidence" value="ECO:0007669"/>
    <property type="project" value="UniProtKB-EC"/>
</dbReference>
<evidence type="ECO:0000256" key="9">
    <source>
        <dbReference type="ARBA" id="ARBA00022840"/>
    </source>
</evidence>
<evidence type="ECO:0000256" key="3">
    <source>
        <dbReference type="ARBA" id="ARBA00022679"/>
    </source>
</evidence>
<evidence type="ECO:0000313" key="14">
    <source>
        <dbReference type="EMBL" id="MBC3899180.1"/>
    </source>
</evidence>
<organism evidence="14 15">
    <name type="scientific">Acetobacterium malicum</name>
    <dbReference type="NCBI Taxonomy" id="52692"/>
    <lineage>
        <taxon>Bacteria</taxon>
        <taxon>Bacillati</taxon>
        <taxon>Bacillota</taxon>
        <taxon>Clostridia</taxon>
        <taxon>Eubacteriales</taxon>
        <taxon>Eubacteriaceae</taxon>
        <taxon>Acetobacterium</taxon>
    </lineage>
</organism>
<dbReference type="InterPro" id="IPR027417">
    <property type="entry name" value="P-loop_NTPase"/>
</dbReference>
<dbReference type="InterPro" id="IPR008921">
    <property type="entry name" value="DNA_pol3_clamp-load_cplx_C"/>
</dbReference>
<keyword evidence="10" id="KW-0239">DNA-directed DNA polymerase</keyword>
<dbReference type="RefSeq" id="WP_186893708.1">
    <property type="nucleotide sequence ID" value="NZ_WJBE01000004.1"/>
</dbReference>
<keyword evidence="7" id="KW-0547">Nucleotide-binding</keyword>
<evidence type="ECO:0000256" key="11">
    <source>
        <dbReference type="ARBA" id="ARBA00049244"/>
    </source>
</evidence>
<evidence type="ECO:0000256" key="4">
    <source>
        <dbReference type="ARBA" id="ARBA00022695"/>
    </source>
</evidence>
<keyword evidence="9" id="KW-0067">ATP-binding</keyword>
<keyword evidence="5" id="KW-0235">DNA replication</keyword>
<dbReference type="EC" id="2.7.7.7" evidence="2"/>
<keyword evidence="4 14" id="KW-0548">Nucleotidyltransferase</keyword>
<reference evidence="14 15" key="1">
    <citation type="journal article" date="2020" name="mSystems">
        <title>Defining Genomic and Predicted Metabolic Features of the Acetobacterium Genus.</title>
        <authorList>
            <person name="Ross D.E."/>
            <person name="Marshall C.W."/>
            <person name="Gulliver D."/>
            <person name="May H.D."/>
            <person name="Norman R.S."/>
        </authorList>
    </citation>
    <scope>NUCLEOTIDE SEQUENCE [LARGE SCALE GENOMIC DNA]</scope>
    <source>
        <strain evidence="14 15">DSM 4132</strain>
    </source>
</reference>
<dbReference type="NCBIfam" id="NF004046">
    <property type="entry name" value="PRK05563.1"/>
    <property type="match status" value="1"/>
</dbReference>
<keyword evidence="3 14" id="KW-0808">Transferase</keyword>
<dbReference type="Pfam" id="PF12169">
    <property type="entry name" value="DNA_pol3_gamma3"/>
    <property type="match status" value="1"/>
</dbReference>
<evidence type="ECO:0000256" key="2">
    <source>
        <dbReference type="ARBA" id="ARBA00012417"/>
    </source>
</evidence>
<dbReference type="SUPFAM" id="SSF52540">
    <property type="entry name" value="P-loop containing nucleoside triphosphate hydrolases"/>
    <property type="match status" value="1"/>
</dbReference>
<evidence type="ECO:0000256" key="7">
    <source>
        <dbReference type="ARBA" id="ARBA00022741"/>
    </source>
</evidence>
<evidence type="ECO:0000256" key="5">
    <source>
        <dbReference type="ARBA" id="ARBA00022705"/>
    </source>
</evidence>
<name>A0ABR6YVF0_9FIRM</name>
<dbReference type="Gene3D" id="1.10.8.60">
    <property type="match status" value="1"/>
</dbReference>
<dbReference type="SUPFAM" id="SSF48019">
    <property type="entry name" value="post-AAA+ oligomerization domain-like"/>
    <property type="match status" value="1"/>
</dbReference>
<evidence type="ECO:0000313" key="15">
    <source>
        <dbReference type="Proteomes" id="UP000622405"/>
    </source>
</evidence>
<evidence type="ECO:0000256" key="10">
    <source>
        <dbReference type="ARBA" id="ARBA00022932"/>
    </source>
</evidence>
<comment type="catalytic activity">
    <reaction evidence="11">
        <text>DNA(n) + a 2'-deoxyribonucleoside 5'-triphosphate = DNA(n+1) + diphosphate</text>
        <dbReference type="Rhea" id="RHEA:22508"/>
        <dbReference type="Rhea" id="RHEA-COMP:17339"/>
        <dbReference type="Rhea" id="RHEA-COMP:17340"/>
        <dbReference type="ChEBI" id="CHEBI:33019"/>
        <dbReference type="ChEBI" id="CHEBI:61560"/>
        <dbReference type="ChEBI" id="CHEBI:173112"/>
        <dbReference type="EC" id="2.7.7.7"/>
    </reaction>
</comment>
<dbReference type="Gene3D" id="1.20.272.10">
    <property type="match status" value="1"/>
</dbReference>